<dbReference type="SUPFAM" id="SSF55811">
    <property type="entry name" value="Nudix"/>
    <property type="match status" value="1"/>
</dbReference>
<accession>A0A1L7AEB2</accession>
<reference evidence="5 7" key="1">
    <citation type="submission" date="2016-05" db="EMBL/GenBank/DDBJ databases">
        <title>Complete Genome and Methylome Analysis of Psychrotrophic Bacterial Isolates from Antarctic Lake Untersee.</title>
        <authorList>
            <person name="Fomenkov A."/>
            <person name="Akimov V.N."/>
            <person name="Vasilyeva L.V."/>
            <person name="Andersen D."/>
            <person name="Vincze T."/>
            <person name="Roberts R.J."/>
        </authorList>
    </citation>
    <scope>NUCLEOTIDE SEQUENCE [LARGE SCALE GENOMIC DNA]</scope>
    <source>
        <strain evidence="5 7">U14-5</strain>
    </source>
</reference>
<feature type="domain" description="Nudix hydrolase" evidence="4">
    <location>
        <begin position="9"/>
        <end position="140"/>
    </location>
</feature>
<dbReference type="Gene3D" id="3.90.79.10">
    <property type="entry name" value="Nucleoside Triphosphate Pyrophosphohydrolase"/>
    <property type="match status" value="1"/>
</dbReference>
<proteinExistence type="inferred from homology"/>
<organism evidence="5 7">
    <name type="scientific">Roseomonas gilardii</name>
    <dbReference type="NCBI Taxonomy" id="257708"/>
    <lineage>
        <taxon>Bacteria</taxon>
        <taxon>Pseudomonadati</taxon>
        <taxon>Pseudomonadota</taxon>
        <taxon>Alphaproteobacteria</taxon>
        <taxon>Acetobacterales</taxon>
        <taxon>Roseomonadaceae</taxon>
        <taxon>Roseomonas</taxon>
    </lineage>
</organism>
<dbReference type="PROSITE" id="PS00893">
    <property type="entry name" value="NUDIX_BOX"/>
    <property type="match status" value="1"/>
</dbReference>
<dbReference type="PANTHER" id="PTHR43736">
    <property type="entry name" value="ADP-RIBOSE PYROPHOSPHATASE"/>
    <property type="match status" value="1"/>
</dbReference>
<dbReference type="InterPro" id="IPR000086">
    <property type="entry name" value="NUDIX_hydrolase_dom"/>
</dbReference>
<dbReference type="InterPro" id="IPR015797">
    <property type="entry name" value="NUDIX_hydrolase-like_dom_sf"/>
</dbReference>
<dbReference type="Pfam" id="PF00293">
    <property type="entry name" value="NUDIX"/>
    <property type="match status" value="1"/>
</dbReference>
<dbReference type="KEGG" id="rgi:RGI145_08535"/>
<evidence type="ECO:0000256" key="2">
    <source>
        <dbReference type="ARBA" id="ARBA00022801"/>
    </source>
</evidence>
<dbReference type="PANTHER" id="PTHR43736:SF1">
    <property type="entry name" value="DIHYDRONEOPTERIN TRIPHOSPHATE DIPHOSPHATASE"/>
    <property type="match status" value="1"/>
</dbReference>
<dbReference type="AlphaFoldDB" id="A0A1L7AEB2"/>
<dbReference type="GO" id="GO:0016787">
    <property type="term" value="F:hydrolase activity"/>
    <property type="evidence" value="ECO:0007669"/>
    <property type="project" value="UniProtKB-KW"/>
</dbReference>
<evidence type="ECO:0000313" key="8">
    <source>
        <dbReference type="Proteomes" id="UP001258945"/>
    </source>
</evidence>
<dbReference type="STRING" id="257708.RGI145_08535"/>
<dbReference type="Proteomes" id="UP000185494">
    <property type="component" value="Chromosome 1"/>
</dbReference>
<keyword evidence="8" id="KW-1185">Reference proteome</keyword>
<dbReference type="EMBL" id="JAVVDO010000052">
    <property type="protein sequence ID" value="MDT8333376.1"/>
    <property type="molecule type" value="Genomic_DNA"/>
</dbReference>
<dbReference type="CDD" id="cd04673">
    <property type="entry name" value="NUDIX_ADPRase"/>
    <property type="match status" value="1"/>
</dbReference>
<dbReference type="Proteomes" id="UP001258945">
    <property type="component" value="Unassembled WGS sequence"/>
</dbReference>
<dbReference type="RefSeq" id="WP_075798029.1">
    <property type="nucleotide sequence ID" value="NZ_CP015583.1"/>
</dbReference>
<comment type="cofactor">
    <cofactor evidence="1">
        <name>Mg(2+)</name>
        <dbReference type="ChEBI" id="CHEBI:18420"/>
    </cofactor>
</comment>
<dbReference type="eggNOG" id="COG1051">
    <property type="taxonomic scope" value="Bacteria"/>
</dbReference>
<sequence length="149" mass="16352">MSIREYPDRPWVGIGCVVLRGEDVLLVRRARPPLQGSWTIPGGAQSVGETMEDTARRELREEAGIEVGPLSIAVAVDVIDRDAEGRARFHYSILDFCAPWLSGEPVPGDDAAEARFFRPEELPGLGLWAETLRAIETARAVLRRAAETG</sequence>
<comment type="similarity">
    <text evidence="3">Belongs to the Nudix hydrolase family.</text>
</comment>
<protein>
    <submittedName>
        <fullName evidence="6">NUDIX hydrolase</fullName>
    </submittedName>
    <submittedName>
        <fullName evidence="5">Phosphohydrolase</fullName>
    </submittedName>
</protein>
<dbReference type="PRINTS" id="PR00502">
    <property type="entry name" value="NUDIXFAMILY"/>
</dbReference>
<gene>
    <name evidence="5" type="ORF">RGI145_08535</name>
    <name evidence="6" type="ORF">RQ831_20195</name>
</gene>
<evidence type="ECO:0000259" key="4">
    <source>
        <dbReference type="PROSITE" id="PS51462"/>
    </source>
</evidence>
<reference evidence="6" key="3">
    <citation type="submission" date="2023-09" db="EMBL/GenBank/DDBJ databases">
        <authorList>
            <person name="Schober I."/>
            <person name="Bunk B."/>
        </authorList>
    </citation>
    <scope>NUCLEOTIDE SEQUENCE</scope>
    <source>
        <strain evidence="6">DSM 103800</strain>
    </source>
</reference>
<dbReference type="PROSITE" id="PS51462">
    <property type="entry name" value="NUDIX"/>
    <property type="match status" value="1"/>
</dbReference>
<dbReference type="InterPro" id="IPR020476">
    <property type="entry name" value="Nudix_hydrolase"/>
</dbReference>
<evidence type="ECO:0000256" key="1">
    <source>
        <dbReference type="ARBA" id="ARBA00001946"/>
    </source>
</evidence>
<name>A0A1L7AEB2_9PROT</name>
<evidence type="ECO:0000313" key="7">
    <source>
        <dbReference type="Proteomes" id="UP000185494"/>
    </source>
</evidence>
<evidence type="ECO:0000313" key="5">
    <source>
        <dbReference type="EMBL" id="APT57134.1"/>
    </source>
</evidence>
<keyword evidence="2 3" id="KW-0378">Hydrolase</keyword>
<dbReference type="InterPro" id="IPR020084">
    <property type="entry name" value="NUDIX_hydrolase_CS"/>
</dbReference>
<evidence type="ECO:0000313" key="6">
    <source>
        <dbReference type="EMBL" id="MDT8333376.1"/>
    </source>
</evidence>
<evidence type="ECO:0000256" key="3">
    <source>
        <dbReference type="RuleBase" id="RU003476"/>
    </source>
</evidence>
<reference evidence="6 8" key="2">
    <citation type="journal article" date="2019" name="Microb. Pathog.">
        <title>Comparison of VITEK 2, MALDI-TOF MS, 16S rRNA gene sequencing, and whole-genome sequencing for identification of Roseomonas mucosa.</title>
        <authorList>
            <person name="Rudolph W.W."/>
            <person name="Gunzer F."/>
            <person name="Trauth M."/>
            <person name="Bunk B."/>
            <person name="Bigge R."/>
            <person name="Schrottner P."/>
        </authorList>
    </citation>
    <scope>NUCLEOTIDE SEQUENCE [LARGE SCALE GENOMIC DNA]</scope>
    <source>
        <strain evidence="6 8">DSM 103800</strain>
    </source>
</reference>
<dbReference type="EMBL" id="CP015583">
    <property type="protein sequence ID" value="APT57134.1"/>
    <property type="molecule type" value="Genomic_DNA"/>
</dbReference>